<organism evidence="1 2">
    <name type="scientific">Kitasatospora cathayae</name>
    <dbReference type="NCBI Taxonomy" id="3004092"/>
    <lineage>
        <taxon>Bacteria</taxon>
        <taxon>Bacillati</taxon>
        <taxon>Actinomycetota</taxon>
        <taxon>Actinomycetes</taxon>
        <taxon>Kitasatosporales</taxon>
        <taxon>Streptomycetaceae</taxon>
        <taxon>Kitasatospora</taxon>
    </lineage>
</organism>
<dbReference type="EMBL" id="CP115450">
    <property type="protein sequence ID" value="WBP90637.1"/>
    <property type="molecule type" value="Genomic_DNA"/>
</dbReference>
<keyword evidence="2" id="KW-1185">Reference proteome</keyword>
<dbReference type="NCBIfam" id="NF038161">
    <property type="entry name" value="lant_II_LchA2"/>
    <property type="match status" value="1"/>
</dbReference>
<name>A0ABY7QDF8_9ACTN</name>
<protein>
    <submittedName>
        <fullName evidence="1">Class II lanthipeptide, LchA2/BrtA2 family</fullName>
    </submittedName>
</protein>
<accession>A0ABY7QDF8</accession>
<sequence>MSDILMDASTGFIPEDELVELAAEPDSIAVGTWQVIAATAATAAGVGAVLGGIGSISSSWGGGCPTTACTSRC</sequence>
<gene>
    <name evidence="1" type="ORF">O1G21_35405</name>
</gene>
<dbReference type="Proteomes" id="UP001212821">
    <property type="component" value="Chromosome"/>
</dbReference>
<evidence type="ECO:0000313" key="2">
    <source>
        <dbReference type="Proteomes" id="UP001212821"/>
    </source>
</evidence>
<dbReference type="RefSeq" id="WP_270149547.1">
    <property type="nucleotide sequence ID" value="NZ_CP115450.1"/>
</dbReference>
<evidence type="ECO:0000313" key="1">
    <source>
        <dbReference type="EMBL" id="WBP90637.1"/>
    </source>
</evidence>
<proteinExistence type="predicted"/>
<reference evidence="2" key="1">
    <citation type="submission" date="2022-12" db="EMBL/GenBank/DDBJ databases">
        <authorList>
            <person name="Mo P."/>
        </authorList>
    </citation>
    <scope>NUCLEOTIDE SEQUENCE [LARGE SCALE GENOMIC DNA]</scope>
    <source>
        <strain evidence="2">HUAS 3-15</strain>
    </source>
</reference>